<name>A0A151GAK3_DRECN</name>
<keyword evidence="4" id="KW-1185">Reference proteome</keyword>
<dbReference type="GO" id="GO:0003700">
    <property type="term" value="F:DNA-binding transcription factor activity"/>
    <property type="evidence" value="ECO:0007669"/>
    <property type="project" value="InterPro"/>
</dbReference>
<dbReference type="InterPro" id="IPR021264">
    <property type="entry name" value="AFUB_079030/YDR124W-like"/>
</dbReference>
<sequence length="457" mass="51214">MSHSGQSLEPKECLNSQRVHDAVKLLSSGGVTKYFVAAVADDGIYVTFYGPSSATKANSVPAFFDMNKFLQTISSTEHRTSPSRPDSSAHDVYTGFSAVPAQRGSGHLQYGGEDRSWSRGEHSRSKVDSSMTTQWQLPGSIKTSDSLAVRRILERQLGKCQQMMCRLLAKVWIKAIEPNKQTKYPYSGMKERTPGWWPKPWGPRQDDRVRHKEPDHLQKRERVYLLVYIIDLVTEPVAKQHYDIRQQDLNIDKLEQITRVHLASFFTRDKKNSEKALHLNELFRIARQVEMFKNGKTTRDRKFITNTEDTFYCNNAADVAQYTDSSVTGEVDNMIKEACPHEYEPCMNWTSTVISPSFRPNTKHKTHATGMGLAFTAEQSAGTFLDTSPTPAGNDGKTSTAASATSLEYSETSNAYVNLNGEMLILEGENYIPEWLSTPAETGGAIHVSHNTSLARG</sequence>
<accession>A0A151GAK3</accession>
<dbReference type="InParanoid" id="A0A151GAK3"/>
<feature type="domain" description="Subtelomeric hrmA-associated cluster protein AFUB-079030/YDR124W-like helical bundle" evidence="2">
    <location>
        <begin position="144"/>
        <end position="287"/>
    </location>
</feature>
<dbReference type="RefSeq" id="XP_040653478.1">
    <property type="nucleotide sequence ID" value="XM_040803374.1"/>
</dbReference>
<dbReference type="PANTHER" id="PTHR36102">
    <property type="entry name" value="CHROMOSOME 10, WHOLE GENOME SHOTGUN SEQUENCE"/>
    <property type="match status" value="1"/>
</dbReference>
<dbReference type="PANTHER" id="PTHR36102:SF1">
    <property type="entry name" value="YDR124W-LIKE HELICAL BUNDLE DOMAIN-CONTAINING PROTEIN"/>
    <property type="match status" value="1"/>
</dbReference>
<dbReference type="SUPFAM" id="SSF116768">
    <property type="entry name" value="DNA-binding domain of EIN3-like"/>
    <property type="match status" value="1"/>
</dbReference>
<evidence type="ECO:0000313" key="4">
    <source>
        <dbReference type="Proteomes" id="UP000076580"/>
    </source>
</evidence>
<evidence type="ECO:0000256" key="1">
    <source>
        <dbReference type="SAM" id="MobiDB-lite"/>
    </source>
</evidence>
<dbReference type="Proteomes" id="UP000076580">
    <property type="component" value="Chromosome 03"/>
</dbReference>
<dbReference type="AlphaFoldDB" id="A0A151GAK3"/>
<dbReference type="GO" id="GO:0005634">
    <property type="term" value="C:nucleus"/>
    <property type="evidence" value="ECO:0007669"/>
    <property type="project" value="InterPro"/>
</dbReference>
<evidence type="ECO:0000259" key="2">
    <source>
        <dbReference type="Pfam" id="PF11001"/>
    </source>
</evidence>
<protein>
    <recommendedName>
        <fullName evidence="2">Subtelomeric hrmA-associated cluster protein AFUB-079030/YDR124W-like helical bundle domain-containing protein</fullName>
    </recommendedName>
</protein>
<dbReference type="STRING" id="98403.A0A151GAK3"/>
<proteinExistence type="predicted"/>
<dbReference type="GeneID" id="63718726"/>
<organism evidence="3 4">
    <name type="scientific">Drechmeria coniospora</name>
    <name type="common">Nematophagous fungus</name>
    <name type="synonym">Meria coniospora</name>
    <dbReference type="NCBI Taxonomy" id="98403"/>
    <lineage>
        <taxon>Eukaryota</taxon>
        <taxon>Fungi</taxon>
        <taxon>Dikarya</taxon>
        <taxon>Ascomycota</taxon>
        <taxon>Pezizomycotina</taxon>
        <taxon>Sordariomycetes</taxon>
        <taxon>Hypocreomycetidae</taxon>
        <taxon>Hypocreales</taxon>
        <taxon>Ophiocordycipitaceae</taxon>
        <taxon>Drechmeria</taxon>
    </lineage>
</organism>
<feature type="compositionally biased region" description="Basic and acidic residues" evidence="1">
    <location>
        <begin position="112"/>
        <end position="127"/>
    </location>
</feature>
<reference evidence="3 4" key="1">
    <citation type="journal article" date="2016" name="Sci. Rep.">
        <title>Insights into Adaptations to a Near-Obligate Nematode Endoparasitic Lifestyle from the Finished Genome of Drechmeria coniospora.</title>
        <authorList>
            <person name="Zhang L."/>
            <person name="Zhou Z."/>
            <person name="Guo Q."/>
            <person name="Fokkens L."/>
            <person name="Miskei M."/>
            <person name="Pocsi I."/>
            <person name="Zhang W."/>
            <person name="Chen M."/>
            <person name="Wang L."/>
            <person name="Sun Y."/>
            <person name="Donzelli B.G."/>
            <person name="Gibson D.M."/>
            <person name="Nelson D.R."/>
            <person name="Luo J.G."/>
            <person name="Rep M."/>
            <person name="Liu H."/>
            <person name="Yang S."/>
            <person name="Wang J."/>
            <person name="Krasnoff S.B."/>
            <person name="Xu Y."/>
            <person name="Molnar I."/>
            <person name="Lin M."/>
        </authorList>
    </citation>
    <scope>NUCLEOTIDE SEQUENCE [LARGE SCALE GENOMIC DNA]</scope>
    <source>
        <strain evidence="3 4">ARSEF 6962</strain>
    </source>
</reference>
<dbReference type="InterPro" id="IPR023278">
    <property type="entry name" value="Ethylene_insens-like_DNA-bd"/>
</dbReference>
<evidence type="ECO:0000313" key="3">
    <source>
        <dbReference type="EMBL" id="KYK54126.1"/>
    </source>
</evidence>
<gene>
    <name evidence="3" type="ORF">DCS_06083</name>
</gene>
<dbReference type="Pfam" id="PF11001">
    <property type="entry name" value="AFUB_07903_YDR124W_hel"/>
    <property type="match status" value="1"/>
</dbReference>
<dbReference type="EMBL" id="LAYC01000003">
    <property type="protein sequence ID" value="KYK54126.1"/>
    <property type="molecule type" value="Genomic_DNA"/>
</dbReference>
<dbReference type="InterPro" id="IPR047092">
    <property type="entry name" value="AFUB_07903/YDR124W-like_hel"/>
</dbReference>
<comment type="caution">
    <text evidence="3">The sequence shown here is derived from an EMBL/GenBank/DDBJ whole genome shotgun (WGS) entry which is preliminary data.</text>
</comment>
<feature type="region of interest" description="Disordered" evidence="1">
    <location>
        <begin position="102"/>
        <end position="134"/>
    </location>
</feature>